<sequence>MYVSVTRSVEGIGMESIHVDDILFLETSQSRILVHTKDGVYYVPNTLERWMRAFGSIGQQFEMVDRCSIANLNRVRRIDPVWCRLYFDDNPSEGAKPCNVARSHYRKVANKIEEIRKA</sequence>
<reference evidence="2 3" key="1">
    <citation type="submission" date="2014-02" db="EMBL/GenBank/DDBJ databases">
        <title>Genome sequence of Paenibacillus darwinianus reveals adaptive mechanisms for survival in Antarctic soils.</title>
        <authorList>
            <person name="Dsouza M."/>
            <person name="Taylor M.W."/>
            <person name="Turner S.J."/>
            <person name="Aislabie J."/>
        </authorList>
    </citation>
    <scope>NUCLEOTIDE SEQUENCE [LARGE SCALE GENOMIC DNA]</scope>
    <source>
        <strain evidence="2 3">CE1</strain>
    </source>
</reference>
<comment type="caution">
    <text evidence="2">The sequence shown here is derived from an EMBL/GenBank/DDBJ whole genome shotgun (WGS) entry which is preliminary data.</text>
</comment>
<dbReference type="OrthoDB" id="2664085at2"/>
<accession>A0A9W5S252</accession>
<evidence type="ECO:0000313" key="3">
    <source>
        <dbReference type="Proteomes" id="UP000053750"/>
    </source>
</evidence>
<gene>
    <name evidence="2" type="ORF">BG53_14855</name>
</gene>
<dbReference type="InterPro" id="IPR007492">
    <property type="entry name" value="LytTR_DNA-bd_dom"/>
</dbReference>
<dbReference type="AlphaFoldDB" id="A0A9W5S252"/>
<dbReference type="Proteomes" id="UP000053750">
    <property type="component" value="Unassembled WGS sequence"/>
</dbReference>
<keyword evidence="3" id="KW-1185">Reference proteome</keyword>
<dbReference type="Pfam" id="PF04397">
    <property type="entry name" value="LytTR"/>
    <property type="match status" value="1"/>
</dbReference>
<dbReference type="SMART" id="SM00850">
    <property type="entry name" value="LytTR"/>
    <property type="match status" value="1"/>
</dbReference>
<protein>
    <recommendedName>
        <fullName evidence="1">HTH LytTR-type domain-containing protein</fullName>
    </recommendedName>
</protein>
<feature type="domain" description="HTH LytTR-type" evidence="1">
    <location>
        <begin position="11"/>
        <end position="114"/>
    </location>
</feature>
<dbReference type="PROSITE" id="PS50930">
    <property type="entry name" value="HTH_LYTTR"/>
    <property type="match status" value="1"/>
</dbReference>
<dbReference type="RefSeq" id="WP_036581615.1">
    <property type="nucleotide sequence ID" value="NZ_KK082177.1"/>
</dbReference>
<proteinExistence type="predicted"/>
<dbReference type="EMBL" id="JFHU01000086">
    <property type="protein sequence ID" value="EXX89772.1"/>
    <property type="molecule type" value="Genomic_DNA"/>
</dbReference>
<evidence type="ECO:0000259" key="1">
    <source>
        <dbReference type="PROSITE" id="PS50930"/>
    </source>
</evidence>
<dbReference type="GO" id="GO:0003677">
    <property type="term" value="F:DNA binding"/>
    <property type="evidence" value="ECO:0007669"/>
    <property type="project" value="InterPro"/>
</dbReference>
<organism evidence="2 3">
    <name type="scientific">Paenibacillus darwinianus</name>
    <dbReference type="NCBI Taxonomy" id="1380763"/>
    <lineage>
        <taxon>Bacteria</taxon>
        <taxon>Bacillati</taxon>
        <taxon>Bacillota</taxon>
        <taxon>Bacilli</taxon>
        <taxon>Bacillales</taxon>
        <taxon>Paenibacillaceae</taxon>
        <taxon>Paenibacillus</taxon>
    </lineage>
</organism>
<evidence type="ECO:0000313" key="2">
    <source>
        <dbReference type="EMBL" id="EXX89772.1"/>
    </source>
</evidence>
<name>A0A9W5S252_9BACL</name>
<dbReference type="Gene3D" id="2.40.50.1020">
    <property type="entry name" value="LytTr DNA-binding domain"/>
    <property type="match status" value="1"/>
</dbReference>